<reference evidence="1" key="1">
    <citation type="journal article" date="2007" name="PLoS Biol.">
        <title>Rate of evolution in brain-expressed genes in humans and other primates.</title>
        <authorList>
            <person name="Wang H.-Y."/>
            <person name="Chien H.-C."/>
            <person name="Osada N."/>
            <person name="Hashimoto K."/>
            <person name="Sugano S."/>
            <person name="Gojobori T."/>
            <person name="Chou C.-K."/>
            <person name="Tsai S.-F."/>
            <person name="Wu C.-I."/>
            <person name="Shen C.-K.J."/>
        </authorList>
    </citation>
    <scope>NUCLEOTIDE SEQUENCE</scope>
</reference>
<name>I7GP09_MACFA</name>
<evidence type="ECO:0000313" key="1">
    <source>
        <dbReference type="EMBL" id="BAE91770.1"/>
    </source>
</evidence>
<accession>I7GP09</accession>
<sequence>MLCYVSSNRNDSFEISKSSAFCSVGVIQSKTKTNFKNTTKKDLTSK</sequence>
<organism evidence="1">
    <name type="scientific">Macaca fascicularis</name>
    <name type="common">Crab-eating macaque</name>
    <name type="synonym">Cynomolgus monkey</name>
    <dbReference type="NCBI Taxonomy" id="9541"/>
    <lineage>
        <taxon>Eukaryota</taxon>
        <taxon>Metazoa</taxon>
        <taxon>Chordata</taxon>
        <taxon>Craniata</taxon>
        <taxon>Vertebrata</taxon>
        <taxon>Euteleostomi</taxon>
        <taxon>Mammalia</taxon>
        <taxon>Eutheria</taxon>
        <taxon>Euarchontoglires</taxon>
        <taxon>Primates</taxon>
        <taxon>Haplorrhini</taxon>
        <taxon>Catarrhini</taxon>
        <taxon>Cercopithecidae</taxon>
        <taxon>Cercopithecinae</taxon>
        <taxon>Macaca</taxon>
    </lineage>
</organism>
<dbReference type="AlphaFoldDB" id="I7GP09"/>
<protein>
    <submittedName>
        <fullName evidence="1">Macaca fascicularis brain cDNA clone: QtrA-18875, similar to human myosin VIIA and Rab interacting protein (MYRIP), mRNA, RefSeq: NM_015460.1</fullName>
    </submittedName>
</protein>
<proteinExistence type="evidence at transcript level"/>
<dbReference type="EMBL" id="AB174708">
    <property type="protein sequence ID" value="BAE91770.1"/>
    <property type="molecule type" value="mRNA"/>
</dbReference>